<comment type="pathway">
    <text evidence="2 13">Lipid metabolism; fatty acid biosynthesis.</text>
</comment>
<dbReference type="GO" id="GO:0030148">
    <property type="term" value="P:sphingolipid biosynthetic process"/>
    <property type="evidence" value="ECO:0007669"/>
    <property type="project" value="TreeGrafter"/>
</dbReference>
<feature type="transmembrane region" description="Helical" evidence="13">
    <location>
        <begin position="144"/>
        <end position="164"/>
    </location>
</feature>
<keyword evidence="5 13" id="KW-0444">Lipid biosynthesis</keyword>
<comment type="catalytic activity">
    <reaction evidence="13">
        <text>a very-long-chain (3R)-3-hydroxyacyl-CoA = a very-long-chain (2E)-enoyl-CoA + H2O</text>
        <dbReference type="Rhea" id="RHEA:45812"/>
        <dbReference type="ChEBI" id="CHEBI:15377"/>
        <dbReference type="ChEBI" id="CHEBI:83728"/>
        <dbReference type="ChEBI" id="CHEBI:85440"/>
        <dbReference type="EC" id="4.2.1.134"/>
    </reaction>
</comment>
<dbReference type="AlphaFoldDB" id="A0AAD5N4G2"/>
<sequence length="219" mass="25803">MKIDTHRHWMVVLYIFLYNVIMFVIHLKIFLKLLDAQISGRFDFAEHFSLFLIGTSAQILDIFHGIIGITNTGIAAALIQVLGRMFMLFVIAGNPHAHTGLKTSMLLLVWVLIELIRYPYYALRSLKVEIYVLTWLRYSAWIPLYPTGFLLEWLTMVSSLTFYYKSENFPFRIPYLQFSLNFAVFLAVLSFFVMPFLTRKLLVHMRKQRKNKLDVKKHQ</sequence>
<feature type="transmembrane region" description="Helical" evidence="13">
    <location>
        <begin position="74"/>
        <end position="93"/>
    </location>
</feature>
<keyword evidence="12 13" id="KW-0456">Lyase</keyword>
<accession>A0AAD5N4G2</accession>
<evidence type="ECO:0000256" key="1">
    <source>
        <dbReference type="ARBA" id="ARBA00004141"/>
    </source>
</evidence>
<feature type="transmembrane region" description="Helical" evidence="13">
    <location>
        <begin position="105"/>
        <end position="123"/>
    </location>
</feature>
<keyword evidence="13" id="KW-0256">Endoplasmic reticulum</keyword>
<dbReference type="GO" id="GO:0030497">
    <property type="term" value="P:fatty acid elongation"/>
    <property type="evidence" value="ECO:0007669"/>
    <property type="project" value="TreeGrafter"/>
</dbReference>
<comment type="caution">
    <text evidence="14">The sequence shown here is derived from an EMBL/GenBank/DDBJ whole genome shotgun (WGS) entry which is preliminary data.</text>
</comment>
<feature type="transmembrane region" description="Helical" evidence="13">
    <location>
        <begin position="12"/>
        <end position="30"/>
    </location>
</feature>
<evidence type="ECO:0000256" key="3">
    <source>
        <dbReference type="ARBA" id="ARBA00007811"/>
    </source>
</evidence>
<dbReference type="GO" id="GO:0005789">
    <property type="term" value="C:endoplasmic reticulum membrane"/>
    <property type="evidence" value="ECO:0007669"/>
    <property type="project" value="UniProtKB-SubCell"/>
</dbReference>
<evidence type="ECO:0000313" key="14">
    <source>
        <dbReference type="EMBL" id="KAJ1359809.1"/>
    </source>
</evidence>
<evidence type="ECO:0000256" key="7">
    <source>
        <dbReference type="ARBA" id="ARBA00022832"/>
    </source>
</evidence>
<evidence type="ECO:0000256" key="11">
    <source>
        <dbReference type="ARBA" id="ARBA00023160"/>
    </source>
</evidence>
<evidence type="ECO:0000256" key="8">
    <source>
        <dbReference type="ARBA" id="ARBA00022989"/>
    </source>
</evidence>
<evidence type="ECO:0000256" key="10">
    <source>
        <dbReference type="ARBA" id="ARBA00023136"/>
    </source>
</evidence>
<feature type="transmembrane region" description="Helical" evidence="13">
    <location>
        <begin position="176"/>
        <end position="197"/>
    </location>
</feature>
<dbReference type="EMBL" id="JAHQIW010003706">
    <property type="protein sequence ID" value="KAJ1359809.1"/>
    <property type="molecule type" value="Genomic_DNA"/>
</dbReference>
<gene>
    <name evidence="14" type="ORF">KIN20_018610</name>
</gene>
<evidence type="ECO:0000256" key="5">
    <source>
        <dbReference type="ARBA" id="ARBA00022516"/>
    </source>
</evidence>
<keyword evidence="6 13" id="KW-0812">Transmembrane</keyword>
<keyword evidence="11 13" id="KW-0275">Fatty acid biosynthesis</keyword>
<keyword evidence="7 13" id="KW-0276">Fatty acid metabolism</keyword>
<dbReference type="Pfam" id="PF04387">
    <property type="entry name" value="PTPLA"/>
    <property type="match status" value="1"/>
</dbReference>
<evidence type="ECO:0000256" key="9">
    <source>
        <dbReference type="ARBA" id="ARBA00023098"/>
    </source>
</evidence>
<organism evidence="14 15">
    <name type="scientific">Parelaphostrongylus tenuis</name>
    <name type="common">Meningeal worm</name>
    <dbReference type="NCBI Taxonomy" id="148309"/>
    <lineage>
        <taxon>Eukaryota</taxon>
        <taxon>Metazoa</taxon>
        <taxon>Ecdysozoa</taxon>
        <taxon>Nematoda</taxon>
        <taxon>Chromadorea</taxon>
        <taxon>Rhabditida</taxon>
        <taxon>Rhabditina</taxon>
        <taxon>Rhabditomorpha</taxon>
        <taxon>Strongyloidea</taxon>
        <taxon>Metastrongylidae</taxon>
        <taxon>Parelaphostrongylus</taxon>
    </lineage>
</organism>
<dbReference type="EC" id="4.2.1.134" evidence="4 13"/>
<evidence type="ECO:0000256" key="6">
    <source>
        <dbReference type="ARBA" id="ARBA00022692"/>
    </source>
</evidence>
<keyword evidence="10 13" id="KW-0472">Membrane</keyword>
<evidence type="ECO:0000313" key="15">
    <source>
        <dbReference type="Proteomes" id="UP001196413"/>
    </source>
</evidence>
<dbReference type="GO" id="GO:0102158">
    <property type="term" value="F:very-long-chain (3R)-3-hydroxyacyl-CoA dehydratase activity"/>
    <property type="evidence" value="ECO:0007669"/>
    <property type="project" value="UniProtKB-EC"/>
</dbReference>
<comment type="function">
    <text evidence="13">Catalyzes the third of the four reactions of the long-chain fatty acids elongation cycle. This endoplasmic reticulum-bound enzymatic process, allows the addition of two carbons to the chain of long- and very long-chain fatty acids/VLCFAs per cycle. This enzyme catalyzes the dehydration of the 3-hydroxyacyl-CoA intermediate into trans-2,3-enoyl-CoA, within each cycle of fatty acid elongation. Thereby, it participates to the production of VLCFAs of different chain lengths that are involved in multiple biological processes as precursors of membrane lipids and lipid mediators.</text>
</comment>
<keyword evidence="8 13" id="KW-1133">Transmembrane helix</keyword>
<keyword evidence="9 13" id="KW-0443">Lipid metabolism</keyword>
<keyword evidence="15" id="KW-1185">Reference proteome</keyword>
<dbReference type="GO" id="GO:0042761">
    <property type="term" value="P:very long-chain fatty acid biosynthetic process"/>
    <property type="evidence" value="ECO:0007669"/>
    <property type="project" value="TreeGrafter"/>
</dbReference>
<evidence type="ECO:0000256" key="2">
    <source>
        <dbReference type="ARBA" id="ARBA00005194"/>
    </source>
</evidence>
<feature type="transmembrane region" description="Helical" evidence="13">
    <location>
        <begin position="50"/>
        <end position="67"/>
    </location>
</feature>
<comment type="subcellular location">
    <subcellularLocation>
        <location evidence="13">Endoplasmic reticulum membrane</location>
        <topology evidence="13">Multi-pass membrane protein</topology>
    </subcellularLocation>
    <subcellularLocation>
        <location evidence="1">Membrane</location>
        <topology evidence="1">Multi-pass membrane protein</topology>
    </subcellularLocation>
</comment>
<proteinExistence type="inferred from homology"/>
<dbReference type="PANTHER" id="PTHR11035">
    <property type="entry name" value="VERY-LONG-CHAIN (3R)-3-HYDROXYACYL-COA DEHYDRATASE"/>
    <property type="match status" value="1"/>
</dbReference>
<protein>
    <recommendedName>
        <fullName evidence="4 13">Very-long-chain (3R)-3-hydroxyacyl-CoA dehydratase</fullName>
        <ecNumber evidence="4 13">4.2.1.134</ecNumber>
    </recommendedName>
</protein>
<comment type="similarity">
    <text evidence="3 13">Belongs to the very long-chain fatty acids dehydratase HACD family.</text>
</comment>
<name>A0AAD5N4G2_PARTN</name>
<evidence type="ECO:0000256" key="13">
    <source>
        <dbReference type="RuleBase" id="RU363109"/>
    </source>
</evidence>
<evidence type="ECO:0000256" key="4">
    <source>
        <dbReference type="ARBA" id="ARBA00013122"/>
    </source>
</evidence>
<dbReference type="Proteomes" id="UP001196413">
    <property type="component" value="Unassembled WGS sequence"/>
</dbReference>
<evidence type="ECO:0000256" key="12">
    <source>
        <dbReference type="ARBA" id="ARBA00023239"/>
    </source>
</evidence>
<dbReference type="InterPro" id="IPR007482">
    <property type="entry name" value="Tyr_Pase-like_PTPLA"/>
</dbReference>
<reference evidence="14" key="1">
    <citation type="submission" date="2021-06" db="EMBL/GenBank/DDBJ databases">
        <title>Parelaphostrongylus tenuis whole genome reference sequence.</title>
        <authorList>
            <person name="Garwood T.J."/>
            <person name="Larsen P.A."/>
            <person name="Fountain-Jones N.M."/>
            <person name="Garbe J.R."/>
            <person name="Macchietto M.G."/>
            <person name="Kania S.A."/>
            <person name="Gerhold R.W."/>
            <person name="Richards J.E."/>
            <person name="Wolf T.M."/>
        </authorList>
    </citation>
    <scope>NUCLEOTIDE SEQUENCE</scope>
    <source>
        <strain evidence="14">MNPRO001-30</strain>
        <tissue evidence="14">Meninges</tissue>
    </source>
</reference>